<dbReference type="InterPro" id="IPR036388">
    <property type="entry name" value="WH-like_DNA-bd_sf"/>
</dbReference>
<dbReference type="InterPro" id="IPR000847">
    <property type="entry name" value="LysR_HTH_N"/>
</dbReference>
<gene>
    <name evidence="6" type="ORF">EV644_12835</name>
</gene>
<dbReference type="Pfam" id="PF03466">
    <property type="entry name" value="LysR_substrate"/>
    <property type="match status" value="1"/>
</dbReference>
<dbReference type="PANTHER" id="PTHR30346:SF0">
    <property type="entry name" value="HCA OPERON TRANSCRIPTIONAL ACTIVATOR HCAR"/>
    <property type="match status" value="1"/>
</dbReference>
<dbReference type="Gene3D" id="3.40.190.10">
    <property type="entry name" value="Periplasmic binding protein-like II"/>
    <property type="match status" value="2"/>
</dbReference>
<dbReference type="PANTHER" id="PTHR30346">
    <property type="entry name" value="TRANSCRIPTIONAL DUAL REGULATOR HCAR-RELATED"/>
    <property type="match status" value="1"/>
</dbReference>
<dbReference type="Proteomes" id="UP000295818">
    <property type="component" value="Unassembled WGS sequence"/>
</dbReference>
<evidence type="ECO:0000256" key="2">
    <source>
        <dbReference type="ARBA" id="ARBA00023015"/>
    </source>
</evidence>
<evidence type="ECO:0000313" key="7">
    <source>
        <dbReference type="Proteomes" id="UP000295818"/>
    </source>
</evidence>
<dbReference type="SUPFAM" id="SSF46785">
    <property type="entry name" value="Winged helix' DNA-binding domain"/>
    <property type="match status" value="1"/>
</dbReference>
<comment type="similarity">
    <text evidence="1">Belongs to the LysR transcriptional regulatory family.</text>
</comment>
<dbReference type="GO" id="GO:0003677">
    <property type="term" value="F:DNA binding"/>
    <property type="evidence" value="ECO:0007669"/>
    <property type="project" value="UniProtKB-KW"/>
</dbReference>
<dbReference type="SUPFAM" id="SSF53850">
    <property type="entry name" value="Periplasmic binding protein-like II"/>
    <property type="match status" value="1"/>
</dbReference>
<keyword evidence="3 6" id="KW-0238">DNA-binding</keyword>
<proteinExistence type="inferred from homology"/>
<name>A0ABY2B8P0_9ACTN</name>
<organism evidence="6 7">
    <name type="scientific">Kribbella orskensis</name>
    <dbReference type="NCBI Taxonomy" id="2512216"/>
    <lineage>
        <taxon>Bacteria</taxon>
        <taxon>Bacillati</taxon>
        <taxon>Actinomycetota</taxon>
        <taxon>Actinomycetes</taxon>
        <taxon>Propionibacteriales</taxon>
        <taxon>Kribbellaceae</taxon>
        <taxon>Kribbella</taxon>
    </lineage>
</organism>
<sequence>MPDDLEIRLLRYFVVVAEELHFSRAAQRLFIAQQALSRDIRRLEDRLGVRLLDRTTRRVELTPSGRKLLVRARELLALHDLTVRELRGEAPSLTVDVVGQGLTPALVLAAARRNAPELEFFARFHTGTELAVPLLLSERLDVSFGRNLTQADGLRERVVRHEPLAVLIPEQHPLAELAAVPLEALRGTGVCFRAGNHATPAWDHAVLQLLAPFGVDGGGAHPHVQGADELAQHVRDRDAPILTMTTQPAVPGAVLRPLVDPVVLYPWSMMWRADLVHPALDALNEAVDELAADDWLSIPPGAWLPEPEASARR</sequence>
<dbReference type="RefSeq" id="WP_132195816.1">
    <property type="nucleotide sequence ID" value="NZ_SLWM01000028.1"/>
</dbReference>
<evidence type="ECO:0000259" key="5">
    <source>
        <dbReference type="PROSITE" id="PS50931"/>
    </source>
</evidence>
<feature type="domain" description="HTH lysR-type" evidence="5">
    <location>
        <begin position="5"/>
        <end position="62"/>
    </location>
</feature>
<evidence type="ECO:0000313" key="6">
    <source>
        <dbReference type="EMBL" id="TCO11915.1"/>
    </source>
</evidence>
<keyword evidence="4" id="KW-0804">Transcription</keyword>
<keyword evidence="2" id="KW-0805">Transcription regulation</keyword>
<dbReference type="Gene3D" id="1.10.10.10">
    <property type="entry name" value="Winged helix-like DNA-binding domain superfamily/Winged helix DNA-binding domain"/>
    <property type="match status" value="1"/>
</dbReference>
<dbReference type="EMBL" id="SLWM01000028">
    <property type="protein sequence ID" value="TCO11915.1"/>
    <property type="molecule type" value="Genomic_DNA"/>
</dbReference>
<dbReference type="InterPro" id="IPR005119">
    <property type="entry name" value="LysR_subst-bd"/>
</dbReference>
<accession>A0ABY2B8P0</accession>
<protein>
    <submittedName>
        <fullName evidence="6">DNA-binding transcriptional LysR family regulator</fullName>
    </submittedName>
</protein>
<dbReference type="PRINTS" id="PR00039">
    <property type="entry name" value="HTHLYSR"/>
</dbReference>
<comment type="caution">
    <text evidence="6">The sequence shown here is derived from an EMBL/GenBank/DDBJ whole genome shotgun (WGS) entry which is preliminary data.</text>
</comment>
<keyword evidence="7" id="KW-1185">Reference proteome</keyword>
<dbReference type="InterPro" id="IPR036390">
    <property type="entry name" value="WH_DNA-bd_sf"/>
</dbReference>
<dbReference type="PROSITE" id="PS50931">
    <property type="entry name" value="HTH_LYSR"/>
    <property type="match status" value="1"/>
</dbReference>
<reference evidence="6 7" key="1">
    <citation type="journal article" date="2015" name="Stand. Genomic Sci.">
        <title>Genomic Encyclopedia of Bacterial and Archaeal Type Strains, Phase III: the genomes of soil and plant-associated and newly described type strains.</title>
        <authorList>
            <person name="Whitman W.B."/>
            <person name="Woyke T."/>
            <person name="Klenk H.P."/>
            <person name="Zhou Y."/>
            <person name="Lilburn T.G."/>
            <person name="Beck B.J."/>
            <person name="De Vos P."/>
            <person name="Vandamme P."/>
            <person name="Eisen J.A."/>
            <person name="Garrity G."/>
            <person name="Hugenholtz P."/>
            <person name="Kyrpides N.C."/>
        </authorList>
    </citation>
    <scope>NUCLEOTIDE SEQUENCE [LARGE SCALE GENOMIC DNA]</scope>
    <source>
        <strain evidence="6 7">VKM Ac-2538</strain>
    </source>
</reference>
<dbReference type="Pfam" id="PF00126">
    <property type="entry name" value="HTH_1"/>
    <property type="match status" value="1"/>
</dbReference>
<evidence type="ECO:0000256" key="4">
    <source>
        <dbReference type="ARBA" id="ARBA00023163"/>
    </source>
</evidence>
<evidence type="ECO:0000256" key="3">
    <source>
        <dbReference type="ARBA" id="ARBA00023125"/>
    </source>
</evidence>
<evidence type="ECO:0000256" key="1">
    <source>
        <dbReference type="ARBA" id="ARBA00009437"/>
    </source>
</evidence>